<name>A0A9D2T7E6_9FIRM</name>
<gene>
    <name evidence="7" type="ORF">H9754_01530</name>
</gene>
<dbReference type="InterPro" id="IPR013749">
    <property type="entry name" value="PM/HMP-P_kinase-1"/>
</dbReference>
<keyword evidence="3" id="KW-0547">Nucleotide-binding</keyword>
<dbReference type="InterPro" id="IPR004625">
    <property type="entry name" value="PyrdxlKinase"/>
</dbReference>
<evidence type="ECO:0000313" key="8">
    <source>
        <dbReference type="Proteomes" id="UP000823904"/>
    </source>
</evidence>
<dbReference type="Pfam" id="PF08543">
    <property type="entry name" value="Phos_pyr_kin"/>
    <property type="match status" value="1"/>
</dbReference>
<reference evidence="7" key="1">
    <citation type="journal article" date="2021" name="PeerJ">
        <title>Extensive microbial diversity within the chicken gut microbiome revealed by metagenomics and culture.</title>
        <authorList>
            <person name="Gilroy R."/>
            <person name="Ravi A."/>
            <person name="Getino M."/>
            <person name="Pursley I."/>
            <person name="Horton D.L."/>
            <person name="Alikhan N.F."/>
            <person name="Baker D."/>
            <person name="Gharbi K."/>
            <person name="Hall N."/>
            <person name="Watson M."/>
            <person name="Adriaenssens E.M."/>
            <person name="Foster-Nyarko E."/>
            <person name="Jarju S."/>
            <person name="Secka A."/>
            <person name="Antonio M."/>
            <person name="Oren A."/>
            <person name="Chaudhuri R.R."/>
            <person name="La Ragione R."/>
            <person name="Hildebrand F."/>
            <person name="Pallen M.J."/>
        </authorList>
    </citation>
    <scope>NUCLEOTIDE SEQUENCE</scope>
    <source>
        <strain evidence="7">ChiSjej3B21-8574</strain>
    </source>
</reference>
<evidence type="ECO:0000313" key="7">
    <source>
        <dbReference type="EMBL" id="HJC49257.1"/>
    </source>
</evidence>
<dbReference type="GO" id="GO:0005829">
    <property type="term" value="C:cytosol"/>
    <property type="evidence" value="ECO:0007669"/>
    <property type="project" value="TreeGrafter"/>
</dbReference>
<feature type="domain" description="Pyridoxamine kinase/Phosphomethylpyrimidine kinase" evidence="6">
    <location>
        <begin position="50"/>
        <end position="250"/>
    </location>
</feature>
<evidence type="ECO:0000256" key="3">
    <source>
        <dbReference type="ARBA" id="ARBA00022741"/>
    </source>
</evidence>
<dbReference type="Gene3D" id="3.40.1190.20">
    <property type="match status" value="1"/>
</dbReference>
<dbReference type="EC" id="2.7.1.35" evidence="1"/>
<evidence type="ECO:0000256" key="5">
    <source>
        <dbReference type="ARBA" id="ARBA00022840"/>
    </source>
</evidence>
<evidence type="ECO:0000256" key="4">
    <source>
        <dbReference type="ARBA" id="ARBA00022777"/>
    </source>
</evidence>
<keyword evidence="2 7" id="KW-0808">Transferase</keyword>
<proteinExistence type="predicted"/>
<dbReference type="AlphaFoldDB" id="A0A9D2T7E6"/>
<evidence type="ECO:0000259" key="6">
    <source>
        <dbReference type="Pfam" id="PF08543"/>
    </source>
</evidence>
<keyword evidence="5" id="KW-0067">ATP-binding</keyword>
<evidence type="ECO:0000256" key="1">
    <source>
        <dbReference type="ARBA" id="ARBA00012104"/>
    </source>
</evidence>
<dbReference type="EMBL" id="DWWD01000009">
    <property type="protein sequence ID" value="HJC49257.1"/>
    <property type="molecule type" value="Genomic_DNA"/>
</dbReference>
<protein>
    <recommendedName>
        <fullName evidence="1">pyridoxal kinase</fullName>
        <ecNumber evidence="1">2.7.1.35</ecNumber>
    </recommendedName>
</protein>
<dbReference type="GO" id="GO:0008478">
    <property type="term" value="F:pyridoxal kinase activity"/>
    <property type="evidence" value="ECO:0007669"/>
    <property type="project" value="UniProtKB-EC"/>
</dbReference>
<dbReference type="Proteomes" id="UP000823904">
    <property type="component" value="Unassembled WGS sequence"/>
</dbReference>
<keyword evidence="4 7" id="KW-0418">Kinase</keyword>
<sequence length="280" mass="31012">MKRIVTLQDISCIGRCSTTVALPVISAMGVECGILPTAVLSTHTMFQNFTSKDISDQIEPISDVWEKEQITFDGIYTGYLASKEQCRQIVDFFERFRNDENIILVDPAMADNGKLYPGFDEDFPAAMAKVCAKADIILPNITEACLLTGMPYKTVYDESYIMELLKRLLDLGCQTAVLTGVSYEKDKLGFAYLDQAGNQYSYFTKKCPVSYHGTGDLYASAAFGGIMRGLDLGSALALAADFVVECIEATDRSSEARWYGVEFESQIPALCSMLENRLQE</sequence>
<dbReference type="NCBIfam" id="NF005491">
    <property type="entry name" value="PRK07105.1"/>
    <property type="match status" value="1"/>
</dbReference>
<dbReference type="CDD" id="cd01173">
    <property type="entry name" value="pyridoxal_pyridoxamine_kinase"/>
    <property type="match status" value="1"/>
</dbReference>
<evidence type="ECO:0000256" key="2">
    <source>
        <dbReference type="ARBA" id="ARBA00022679"/>
    </source>
</evidence>
<dbReference type="InterPro" id="IPR029056">
    <property type="entry name" value="Ribokinase-like"/>
</dbReference>
<dbReference type="SUPFAM" id="SSF53613">
    <property type="entry name" value="Ribokinase-like"/>
    <property type="match status" value="1"/>
</dbReference>
<reference evidence="7" key="2">
    <citation type="submission" date="2021-04" db="EMBL/GenBank/DDBJ databases">
        <authorList>
            <person name="Gilroy R."/>
        </authorList>
    </citation>
    <scope>NUCLEOTIDE SEQUENCE</scope>
    <source>
        <strain evidence="7">ChiSjej3B21-8574</strain>
    </source>
</reference>
<dbReference type="GO" id="GO:0009443">
    <property type="term" value="P:pyridoxal 5'-phosphate salvage"/>
    <property type="evidence" value="ECO:0007669"/>
    <property type="project" value="InterPro"/>
</dbReference>
<comment type="caution">
    <text evidence="7">The sequence shown here is derived from an EMBL/GenBank/DDBJ whole genome shotgun (WGS) entry which is preliminary data.</text>
</comment>
<dbReference type="PANTHER" id="PTHR10534">
    <property type="entry name" value="PYRIDOXAL KINASE"/>
    <property type="match status" value="1"/>
</dbReference>
<accession>A0A9D2T7E6</accession>
<dbReference type="PANTHER" id="PTHR10534:SF2">
    <property type="entry name" value="PYRIDOXAL KINASE"/>
    <property type="match status" value="1"/>
</dbReference>
<organism evidence="7 8">
    <name type="scientific">Candidatus Anaerostipes avistercoris</name>
    <dbReference type="NCBI Taxonomy" id="2838462"/>
    <lineage>
        <taxon>Bacteria</taxon>
        <taxon>Bacillati</taxon>
        <taxon>Bacillota</taxon>
        <taxon>Clostridia</taxon>
        <taxon>Lachnospirales</taxon>
        <taxon>Lachnospiraceae</taxon>
        <taxon>Anaerostipes</taxon>
    </lineage>
</organism>
<dbReference type="GO" id="GO:0005524">
    <property type="term" value="F:ATP binding"/>
    <property type="evidence" value="ECO:0007669"/>
    <property type="project" value="UniProtKB-KW"/>
</dbReference>